<evidence type="ECO:0000256" key="6">
    <source>
        <dbReference type="SAM" id="Phobius"/>
    </source>
</evidence>
<dbReference type="OrthoDB" id="5327978at2759"/>
<dbReference type="GO" id="GO:0005886">
    <property type="term" value="C:plasma membrane"/>
    <property type="evidence" value="ECO:0007669"/>
    <property type="project" value="InterPro"/>
</dbReference>
<dbReference type="Pfam" id="PF00999">
    <property type="entry name" value="Na_H_Exchanger"/>
    <property type="match status" value="1"/>
</dbReference>
<feature type="region of interest" description="Disordered" evidence="5">
    <location>
        <begin position="530"/>
        <end position="573"/>
    </location>
</feature>
<feature type="transmembrane region" description="Helical" evidence="6">
    <location>
        <begin position="433"/>
        <end position="452"/>
    </location>
</feature>
<evidence type="ECO:0000256" key="2">
    <source>
        <dbReference type="ARBA" id="ARBA00022692"/>
    </source>
</evidence>
<dbReference type="GO" id="GO:0042391">
    <property type="term" value="P:regulation of membrane potential"/>
    <property type="evidence" value="ECO:0007669"/>
    <property type="project" value="InterPro"/>
</dbReference>
<evidence type="ECO:0000256" key="4">
    <source>
        <dbReference type="ARBA" id="ARBA00023136"/>
    </source>
</evidence>
<dbReference type="InterPro" id="IPR004712">
    <property type="entry name" value="Na+/H+_antiporter_fungi"/>
</dbReference>
<feature type="transmembrane region" description="Helical" evidence="6">
    <location>
        <begin position="352"/>
        <end position="375"/>
    </location>
</feature>
<dbReference type="PANTHER" id="PTHR31382">
    <property type="entry name" value="NA(+)/H(+) ANTIPORTER"/>
    <property type="match status" value="1"/>
</dbReference>
<dbReference type="EMBL" id="SWKU01000003">
    <property type="protein sequence ID" value="KAF3008607.1"/>
    <property type="molecule type" value="Genomic_DNA"/>
</dbReference>
<evidence type="ECO:0000256" key="1">
    <source>
        <dbReference type="ARBA" id="ARBA00004141"/>
    </source>
</evidence>
<feature type="transmembrane region" description="Helical" evidence="6">
    <location>
        <begin position="267"/>
        <end position="285"/>
    </location>
</feature>
<dbReference type="InterPro" id="IPR006153">
    <property type="entry name" value="Cation/H_exchanger_TM"/>
</dbReference>
<feature type="transmembrane region" description="Helical" evidence="6">
    <location>
        <begin position="323"/>
        <end position="340"/>
    </location>
</feature>
<organism evidence="8 9">
    <name type="scientific">Curvularia kusanoi</name>
    <name type="common">Cochliobolus kusanoi</name>
    <dbReference type="NCBI Taxonomy" id="90978"/>
    <lineage>
        <taxon>Eukaryota</taxon>
        <taxon>Fungi</taxon>
        <taxon>Dikarya</taxon>
        <taxon>Ascomycota</taxon>
        <taxon>Pezizomycotina</taxon>
        <taxon>Dothideomycetes</taxon>
        <taxon>Pleosporomycetidae</taxon>
        <taxon>Pleosporales</taxon>
        <taxon>Pleosporineae</taxon>
        <taxon>Pleosporaceae</taxon>
        <taxon>Curvularia</taxon>
    </lineage>
</organism>
<keyword evidence="9" id="KW-1185">Reference proteome</keyword>
<reference evidence="8" key="1">
    <citation type="submission" date="2019-04" db="EMBL/GenBank/DDBJ databases">
        <title>Sequencing of skin fungus with MAO and IRED activity.</title>
        <authorList>
            <person name="Marsaioli A.J."/>
            <person name="Bonatto J.M.C."/>
            <person name="Reis Junior O."/>
        </authorList>
    </citation>
    <scope>NUCLEOTIDE SEQUENCE</scope>
    <source>
        <strain evidence="8">30M1</strain>
    </source>
</reference>
<keyword evidence="4 6" id="KW-0472">Membrane</keyword>
<feature type="transmembrane region" description="Helical" evidence="6">
    <location>
        <begin position="387"/>
        <end position="405"/>
    </location>
</feature>
<dbReference type="AlphaFoldDB" id="A0A9P4WDP5"/>
<feature type="transmembrane region" description="Helical" evidence="6">
    <location>
        <begin position="291"/>
        <end position="311"/>
    </location>
</feature>
<comment type="subcellular location">
    <subcellularLocation>
        <location evidence="1">Membrane</location>
        <topology evidence="1">Multi-pass membrane protein</topology>
    </subcellularLocation>
</comment>
<feature type="transmembrane region" description="Helical" evidence="6">
    <location>
        <begin position="21"/>
        <end position="43"/>
    </location>
</feature>
<name>A0A9P4WDP5_CURKU</name>
<feature type="domain" description="Cation/H+ exchanger transmembrane" evidence="7">
    <location>
        <begin position="13"/>
        <end position="451"/>
    </location>
</feature>
<dbReference type="Proteomes" id="UP000801428">
    <property type="component" value="Unassembled WGS sequence"/>
</dbReference>
<feature type="transmembrane region" description="Helical" evidence="6">
    <location>
        <begin position="58"/>
        <end position="79"/>
    </location>
</feature>
<feature type="compositionally biased region" description="Basic and acidic residues" evidence="5">
    <location>
        <begin position="535"/>
        <end position="546"/>
    </location>
</feature>
<sequence length="595" mass="65530">MSSGFTILYGLISVKIKQTWYLGEALPALLVGIVLGPIAASFLDSTRWGSAVKDQTEYITLGITRVVIGVQLVMAGYQLPAKYPWHRWRDMALLLIPVMTIMWLCTTGCIQLMIPKLTTLTAMVIASLVTSTDPVLSQAIAKGPFADKYVPRALREIISAEAGSNDGFGFPFLLLATYLIRHAPEEDVNFKPGVARVVGEGAHRMLARAGDVGRLGGGAGQAVEIWIVEGWLYFILLGAVVGAVLGVASMFVVSFTLKRKWIDTESLLLYPTALGLFTIGITGLAGLDDLLACFCAGAALNWNGTFLREALARHDEVNSSIDVLLNFGGFMYIGAILPWSEFHSPDGTGITIGRLLALGLLILLLRRIPAMLCIYKLMPNTVTSWKEALFMGYFGPIGIGAVFYVEHARHLFPKLENAETHEEEDLLRAMGPVVYFLVLFSIVVHGLSIPLLEILYRRLGVEPIVELAPAVERRRSVSEALPPNSHVDPRCGSVVRHNRFSRMVERDVKTEDEEVGRAISRPVSIISRPASRTRRVPDTPEWRLTGDSEGTLNDDGEKVWKEGGGEEKEGLRIQFVDGRGLRRERSERGLRHGRE</sequence>
<evidence type="ECO:0000256" key="5">
    <source>
        <dbReference type="SAM" id="MobiDB-lite"/>
    </source>
</evidence>
<dbReference type="GO" id="GO:0120029">
    <property type="term" value="P:proton export across plasma membrane"/>
    <property type="evidence" value="ECO:0007669"/>
    <property type="project" value="InterPro"/>
</dbReference>
<protein>
    <recommendedName>
        <fullName evidence="7">Cation/H+ exchanger transmembrane domain-containing protein</fullName>
    </recommendedName>
</protein>
<evidence type="ECO:0000259" key="7">
    <source>
        <dbReference type="Pfam" id="PF00999"/>
    </source>
</evidence>
<evidence type="ECO:0000256" key="3">
    <source>
        <dbReference type="ARBA" id="ARBA00022989"/>
    </source>
</evidence>
<evidence type="ECO:0000313" key="8">
    <source>
        <dbReference type="EMBL" id="KAF3008607.1"/>
    </source>
</evidence>
<keyword evidence="2 6" id="KW-0812">Transmembrane</keyword>
<comment type="caution">
    <text evidence="8">The sequence shown here is derived from an EMBL/GenBank/DDBJ whole genome shotgun (WGS) entry which is preliminary data.</text>
</comment>
<gene>
    <name evidence="8" type="ORF">E8E13_007895</name>
</gene>
<evidence type="ECO:0000313" key="9">
    <source>
        <dbReference type="Proteomes" id="UP000801428"/>
    </source>
</evidence>
<feature type="compositionally biased region" description="Basic and acidic residues" evidence="5">
    <location>
        <begin position="555"/>
        <end position="571"/>
    </location>
</feature>
<dbReference type="GO" id="GO:0036376">
    <property type="term" value="P:sodium ion export across plasma membrane"/>
    <property type="evidence" value="ECO:0007669"/>
    <property type="project" value="InterPro"/>
</dbReference>
<feature type="transmembrane region" description="Helical" evidence="6">
    <location>
        <begin position="231"/>
        <end position="255"/>
    </location>
</feature>
<keyword evidence="3 6" id="KW-1133">Transmembrane helix</keyword>
<dbReference type="PANTHER" id="PTHR31382:SF3">
    <property type="entry name" value="SODIUM ION_PROTON EXCHANGER (EUROFUNG)"/>
    <property type="match status" value="1"/>
</dbReference>
<feature type="transmembrane region" description="Helical" evidence="6">
    <location>
        <begin position="91"/>
        <end position="114"/>
    </location>
</feature>
<accession>A0A9P4WDP5</accession>
<dbReference type="GO" id="GO:0015385">
    <property type="term" value="F:sodium:proton antiporter activity"/>
    <property type="evidence" value="ECO:0007669"/>
    <property type="project" value="InterPro"/>
</dbReference>
<proteinExistence type="predicted"/>